<evidence type="ECO:0000256" key="6">
    <source>
        <dbReference type="HAMAP-Rule" id="MF_01677"/>
    </source>
</evidence>
<dbReference type="GO" id="GO:0005737">
    <property type="term" value="C:cytoplasm"/>
    <property type="evidence" value="ECO:0007669"/>
    <property type="project" value="UniProtKB-UniRule"/>
</dbReference>
<dbReference type="NCBIfam" id="NF006672">
    <property type="entry name" value="PRK09220.1"/>
    <property type="match status" value="1"/>
</dbReference>
<dbReference type="InterPro" id="IPR036409">
    <property type="entry name" value="Aldolase_II/adducin_N_sf"/>
</dbReference>
<evidence type="ECO:0000313" key="8">
    <source>
        <dbReference type="EMBL" id="SDL41243.1"/>
    </source>
</evidence>
<dbReference type="EC" id="4.2.1.109" evidence="6"/>
<dbReference type="Pfam" id="PF00596">
    <property type="entry name" value="Aldolase_II"/>
    <property type="match status" value="1"/>
</dbReference>
<evidence type="ECO:0000256" key="5">
    <source>
        <dbReference type="ARBA" id="ARBA00023239"/>
    </source>
</evidence>
<gene>
    <name evidence="6" type="primary">mtnB</name>
    <name evidence="8" type="ORF">SAMN05661010_01633</name>
</gene>
<feature type="domain" description="Class II aldolase/adducin N-terminal" evidence="7">
    <location>
        <begin position="12"/>
        <end position="199"/>
    </location>
</feature>
<dbReference type="InterPro" id="IPR017714">
    <property type="entry name" value="MethylthioRu-1-P_deHdtase_MtnB"/>
</dbReference>
<evidence type="ECO:0000256" key="4">
    <source>
        <dbReference type="ARBA" id="ARBA00023167"/>
    </source>
</evidence>
<dbReference type="RefSeq" id="WP_089727380.1">
    <property type="nucleotide sequence ID" value="NZ_FNGI01000003.1"/>
</dbReference>
<dbReference type="OrthoDB" id="9805559at2"/>
<evidence type="ECO:0000256" key="2">
    <source>
        <dbReference type="ARBA" id="ARBA00022723"/>
    </source>
</evidence>
<keyword evidence="2 6" id="KW-0479">Metal-binding</keyword>
<name>A0A1G9JWJ8_9GAMM</name>
<dbReference type="GO" id="GO:0008270">
    <property type="term" value="F:zinc ion binding"/>
    <property type="evidence" value="ECO:0007669"/>
    <property type="project" value="UniProtKB-UniRule"/>
</dbReference>
<comment type="function">
    <text evidence="6">Catalyzes the dehydration of methylthioribulose-1-phosphate (MTRu-1-P) into 2,3-diketo-5-methylthiopentyl-1-phosphate (DK-MTP-1-P).</text>
</comment>
<keyword evidence="3 6" id="KW-0862">Zinc</keyword>
<dbReference type="UniPathway" id="UPA00904">
    <property type="reaction ID" value="UER00875"/>
</dbReference>
<evidence type="ECO:0000256" key="1">
    <source>
        <dbReference type="ARBA" id="ARBA00022605"/>
    </source>
</evidence>
<dbReference type="NCBIfam" id="TIGR03328">
    <property type="entry name" value="salvage_mtnB"/>
    <property type="match status" value="1"/>
</dbReference>
<dbReference type="GO" id="GO:0046570">
    <property type="term" value="F:methylthioribulose 1-phosphate dehydratase activity"/>
    <property type="evidence" value="ECO:0007669"/>
    <property type="project" value="UniProtKB-UniRule"/>
</dbReference>
<dbReference type="Proteomes" id="UP000198654">
    <property type="component" value="Unassembled WGS sequence"/>
</dbReference>
<keyword evidence="9" id="KW-1185">Reference proteome</keyword>
<dbReference type="HAMAP" id="MF_01677">
    <property type="entry name" value="Salvage_MtnB"/>
    <property type="match status" value="1"/>
</dbReference>
<comment type="pathway">
    <text evidence="6">Amino-acid biosynthesis; L-methionine biosynthesis via salvage pathway; L-methionine from S-methyl-5-thio-alpha-D-ribose 1-phosphate: step 2/6.</text>
</comment>
<dbReference type="STRING" id="119000.SAMN05661010_01633"/>
<dbReference type="PANTHER" id="PTHR10640:SF7">
    <property type="entry name" value="METHYLTHIORIBULOSE-1-PHOSPHATE DEHYDRATASE"/>
    <property type="match status" value="1"/>
</dbReference>
<dbReference type="SUPFAM" id="SSF53639">
    <property type="entry name" value="AraD/HMP-PK domain-like"/>
    <property type="match status" value="1"/>
</dbReference>
<protein>
    <recommendedName>
        <fullName evidence="6">Methylthioribulose-1-phosphate dehydratase</fullName>
        <shortName evidence="6">MTRu-1-P dehydratase</shortName>
        <ecNumber evidence="6">4.2.1.109</ecNumber>
    </recommendedName>
</protein>
<dbReference type="EMBL" id="FNGI01000003">
    <property type="protein sequence ID" value="SDL41243.1"/>
    <property type="molecule type" value="Genomic_DNA"/>
</dbReference>
<dbReference type="Gene3D" id="3.40.225.10">
    <property type="entry name" value="Class II aldolase/adducin N-terminal domain"/>
    <property type="match status" value="1"/>
</dbReference>
<dbReference type="AlphaFoldDB" id="A0A1G9JWJ8"/>
<comment type="cofactor">
    <cofactor evidence="6">
        <name>Zn(2+)</name>
        <dbReference type="ChEBI" id="CHEBI:29105"/>
    </cofactor>
    <text evidence="6">Binds 1 zinc ion per subunit.</text>
</comment>
<organism evidence="8 9">
    <name type="scientific">Modicisalibacter muralis</name>
    <dbReference type="NCBI Taxonomy" id="119000"/>
    <lineage>
        <taxon>Bacteria</taxon>
        <taxon>Pseudomonadati</taxon>
        <taxon>Pseudomonadota</taxon>
        <taxon>Gammaproteobacteria</taxon>
        <taxon>Oceanospirillales</taxon>
        <taxon>Halomonadaceae</taxon>
        <taxon>Modicisalibacter</taxon>
    </lineage>
</organism>
<dbReference type="PANTHER" id="PTHR10640">
    <property type="entry name" value="METHYLTHIORIBULOSE-1-PHOSPHATE DEHYDRATASE"/>
    <property type="match status" value="1"/>
</dbReference>
<keyword evidence="1 6" id="KW-0028">Amino-acid biosynthesis</keyword>
<evidence type="ECO:0000259" key="7">
    <source>
        <dbReference type="SMART" id="SM01007"/>
    </source>
</evidence>
<sequence length="206" mass="22501">MIDLEQLARAQQAIVEAGRQLYAAGQVPATGGNFSVRLDGSHMAVTASGRHKGRLSVADIMVTDFATRPLGSSLKPSDEARLHGQLYEDLSLAGAVLHTHSKSATLLSRVERSDTLWLSGYELQKALEGVASHDARVAVPIFDNTQDIAALADAVRQRLDEQACCAYLIRGHGLYTWARDMNACLRHVEALDFLFDCELELRRGLS</sequence>
<feature type="binding site" evidence="6">
    <location>
        <position position="98"/>
    </location>
    <ligand>
        <name>Zn(2+)</name>
        <dbReference type="ChEBI" id="CHEBI:29105"/>
    </ligand>
</feature>
<dbReference type="InterPro" id="IPR001303">
    <property type="entry name" value="Aldolase_II/adducin_N"/>
</dbReference>
<comment type="catalytic activity">
    <reaction evidence="6">
        <text>5-(methylsulfanyl)-D-ribulose 1-phosphate = 5-methylsulfanyl-2,3-dioxopentyl phosphate + H2O</text>
        <dbReference type="Rhea" id="RHEA:15549"/>
        <dbReference type="ChEBI" id="CHEBI:15377"/>
        <dbReference type="ChEBI" id="CHEBI:58548"/>
        <dbReference type="ChEBI" id="CHEBI:58828"/>
        <dbReference type="EC" id="4.2.1.109"/>
    </reaction>
</comment>
<keyword evidence="4 6" id="KW-0486">Methionine biosynthesis</keyword>
<comment type="similarity">
    <text evidence="6">Belongs to the aldolase class II family. MtnB subfamily.</text>
</comment>
<feature type="binding site" evidence="6">
    <location>
        <position position="100"/>
    </location>
    <ligand>
        <name>Zn(2+)</name>
        <dbReference type="ChEBI" id="CHEBI:29105"/>
    </ligand>
</feature>
<dbReference type="SMART" id="SM01007">
    <property type="entry name" value="Aldolase_II"/>
    <property type="match status" value="1"/>
</dbReference>
<proteinExistence type="inferred from homology"/>
<accession>A0A1G9JWJ8</accession>
<reference evidence="8 9" key="1">
    <citation type="submission" date="2016-10" db="EMBL/GenBank/DDBJ databases">
        <authorList>
            <person name="de Groot N.N."/>
        </authorList>
    </citation>
    <scope>NUCLEOTIDE SEQUENCE [LARGE SCALE GENOMIC DNA]</scope>
    <source>
        <strain evidence="8 9">DSM 14789</strain>
    </source>
</reference>
<dbReference type="GO" id="GO:0019509">
    <property type="term" value="P:L-methionine salvage from methylthioadenosine"/>
    <property type="evidence" value="ECO:0007669"/>
    <property type="project" value="UniProtKB-UniRule"/>
</dbReference>
<evidence type="ECO:0000313" key="9">
    <source>
        <dbReference type="Proteomes" id="UP000198654"/>
    </source>
</evidence>
<keyword evidence="5 6" id="KW-0456">Lyase</keyword>
<dbReference type="GO" id="GO:0005996">
    <property type="term" value="P:monosaccharide metabolic process"/>
    <property type="evidence" value="ECO:0007669"/>
    <property type="project" value="UniProtKB-ARBA"/>
</dbReference>
<evidence type="ECO:0000256" key="3">
    <source>
        <dbReference type="ARBA" id="ARBA00022833"/>
    </source>
</evidence>